<keyword evidence="4" id="KW-0997">Cell inner membrane</keyword>
<dbReference type="RefSeq" id="WP_176279914.1">
    <property type="nucleotide sequence ID" value="NZ_JABWMH010000003.1"/>
</dbReference>
<evidence type="ECO:0000256" key="6">
    <source>
        <dbReference type="ARBA" id="ARBA00022927"/>
    </source>
</evidence>
<protein>
    <submittedName>
        <fullName evidence="12">PDZ domain-containing protein</fullName>
    </submittedName>
</protein>
<feature type="transmembrane region" description="Helical" evidence="9">
    <location>
        <begin position="21"/>
        <end position="45"/>
    </location>
</feature>
<reference evidence="12 13" key="1">
    <citation type="submission" date="2020-06" db="EMBL/GenBank/DDBJ databases">
        <authorList>
            <person name="Kim S.-J."/>
            <person name="Park S.-J."/>
        </authorList>
    </citation>
    <scope>NUCLEOTIDE SEQUENCE [LARGE SCALE GENOMIC DNA]</scope>
    <source>
        <strain evidence="12 13">SW-151</strain>
    </source>
</reference>
<evidence type="ECO:0000256" key="3">
    <source>
        <dbReference type="ARBA" id="ARBA00022475"/>
    </source>
</evidence>
<evidence type="ECO:0000256" key="1">
    <source>
        <dbReference type="ARBA" id="ARBA00004533"/>
    </source>
</evidence>
<keyword evidence="6" id="KW-0653">Protein transport</keyword>
<evidence type="ECO:0000259" key="10">
    <source>
        <dbReference type="Pfam" id="PF11356"/>
    </source>
</evidence>
<evidence type="ECO:0000256" key="2">
    <source>
        <dbReference type="ARBA" id="ARBA00022448"/>
    </source>
</evidence>
<evidence type="ECO:0000256" key="4">
    <source>
        <dbReference type="ARBA" id="ARBA00022519"/>
    </source>
</evidence>
<evidence type="ECO:0000259" key="11">
    <source>
        <dbReference type="Pfam" id="PF13180"/>
    </source>
</evidence>
<dbReference type="Gene3D" id="2.30.42.10">
    <property type="match status" value="1"/>
</dbReference>
<evidence type="ECO:0000256" key="7">
    <source>
        <dbReference type="ARBA" id="ARBA00022989"/>
    </source>
</evidence>
<sequence length="269" mass="28363">MKDSFSDRFGTMARWYNQKGPYPVLLAILAVLLLVQAVRLIWLVLTPLGPVGDYRADAVQILSPQSRLTLFSSFDPFFRSDAAQSASVVTSLQLTLFGIRMNEASGLGSAILAGPDGVQTNYVVGEEIMSGVTLDSVEFDHVIINRGGVRESLYLDQSIPAQTVGTDDPVAPASLTAADNEIPGVASLAPRNDQGRVTGIVMSPLGDGALFNSAGFRNGDIIVSINGNPVGSAADIEALKNQIRLGARLSVEVERGADKVPIAVNLGAP</sequence>
<keyword evidence="7 9" id="KW-1133">Transmembrane helix</keyword>
<evidence type="ECO:0000256" key="9">
    <source>
        <dbReference type="SAM" id="Phobius"/>
    </source>
</evidence>
<keyword evidence="5 9" id="KW-0812">Transmembrane</keyword>
<feature type="domain" description="Type II secretion system protein GspC N-terminal" evidence="10">
    <location>
        <begin position="29"/>
        <end position="155"/>
    </location>
</feature>
<feature type="domain" description="PDZ" evidence="11">
    <location>
        <begin position="211"/>
        <end position="266"/>
    </location>
</feature>
<evidence type="ECO:0000256" key="8">
    <source>
        <dbReference type="ARBA" id="ARBA00023136"/>
    </source>
</evidence>
<comment type="caution">
    <text evidence="12">The sequence shown here is derived from an EMBL/GenBank/DDBJ whole genome shotgun (WGS) entry which is preliminary data.</text>
</comment>
<name>A0ABX2N457_9SPHN</name>
<dbReference type="Pfam" id="PF13180">
    <property type="entry name" value="PDZ_2"/>
    <property type="match status" value="1"/>
</dbReference>
<comment type="subcellular location">
    <subcellularLocation>
        <location evidence="1">Cell inner membrane</location>
    </subcellularLocation>
</comment>
<dbReference type="SUPFAM" id="SSF50156">
    <property type="entry name" value="PDZ domain-like"/>
    <property type="match status" value="1"/>
</dbReference>
<dbReference type="EMBL" id="JABWMH010000003">
    <property type="protein sequence ID" value="NVD28469.1"/>
    <property type="molecule type" value="Genomic_DNA"/>
</dbReference>
<dbReference type="InterPro" id="IPR024961">
    <property type="entry name" value="T2SS_GspC_N"/>
</dbReference>
<keyword evidence="8 9" id="KW-0472">Membrane</keyword>
<evidence type="ECO:0000313" key="13">
    <source>
        <dbReference type="Proteomes" id="UP000652427"/>
    </source>
</evidence>
<organism evidence="12 13">
    <name type="scientific">Parasphingorhabdus flavimaris</name>
    <dbReference type="NCBI Taxonomy" id="266812"/>
    <lineage>
        <taxon>Bacteria</taxon>
        <taxon>Pseudomonadati</taxon>
        <taxon>Pseudomonadota</taxon>
        <taxon>Alphaproteobacteria</taxon>
        <taxon>Sphingomonadales</taxon>
        <taxon>Sphingomonadaceae</taxon>
        <taxon>Parasphingorhabdus</taxon>
    </lineage>
</organism>
<dbReference type="Proteomes" id="UP000652427">
    <property type="component" value="Unassembled WGS sequence"/>
</dbReference>
<keyword evidence="3" id="KW-1003">Cell membrane</keyword>
<keyword evidence="2" id="KW-0813">Transport</keyword>
<dbReference type="InterPro" id="IPR001478">
    <property type="entry name" value="PDZ"/>
</dbReference>
<evidence type="ECO:0000313" key="12">
    <source>
        <dbReference type="EMBL" id="NVD28469.1"/>
    </source>
</evidence>
<dbReference type="Gene3D" id="2.30.30.830">
    <property type="match status" value="1"/>
</dbReference>
<accession>A0ABX2N457</accession>
<evidence type="ECO:0000256" key="5">
    <source>
        <dbReference type="ARBA" id="ARBA00022692"/>
    </source>
</evidence>
<dbReference type="InterPro" id="IPR036034">
    <property type="entry name" value="PDZ_sf"/>
</dbReference>
<gene>
    <name evidence="12" type="ORF">HUO14_11200</name>
</gene>
<dbReference type="Pfam" id="PF11356">
    <property type="entry name" value="T2SSC"/>
    <property type="match status" value="1"/>
</dbReference>
<proteinExistence type="predicted"/>
<keyword evidence="13" id="KW-1185">Reference proteome</keyword>